<dbReference type="AlphaFoldDB" id="A0AA49GGV4"/>
<protein>
    <submittedName>
        <fullName evidence="1">Uncharacterized protein</fullName>
    </submittedName>
</protein>
<accession>A0AA49GGV4</accession>
<organism evidence="1">
    <name type="scientific">Roseihalotalea indica</name>
    <dbReference type="NCBI Taxonomy" id="2867963"/>
    <lineage>
        <taxon>Bacteria</taxon>
        <taxon>Pseudomonadati</taxon>
        <taxon>Bacteroidota</taxon>
        <taxon>Cytophagia</taxon>
        <taxon>Cytophagales</taxon>
        <taxon>Catalimonadaceae</taxon>
        <taxon>Roseihalotalea</taxon>
    </lineage>
</organism>
<name>A0AA49GGV4_9BACT</name>
<evidence type="ECO:0000313" key="1">
    <source>
        <dbReference type="EMBL" id="WKN34430.1"/>
    </source>
</evidence>
<reference evidence="1" key="2">
    <citation type="journal article" date="2024" name="Antonie Van Leeuwenhoek">
        <title>Roseihalotalea indica gen. nov., sp. nov., a halophilic Bacteroidetes from mesopelagic Southwest Indian Ocean with higher carbohydrate metabolic potential.</title>
        <authorList>
            <person name="Chen B."/>
            <person name="Zhang M."/>
            <person name="Lin D."/>
            <person name="Ye J."/>
            <person name="Tang K."/>
        </authorList>
    </citation>
    <scope>NUCLEOTIDE SEQUENCE</scope>
    <source>
        <strain evidence="1">TK19036</strain>
    </source>
</reference>
<sequence length="311" mass="35128">MNKPVEQLADLKTIGQKAAEALRGYGYDDLAGKYDQVLHRSTPDSKEVLAHSRMASSALKELNTLAESQQGRHPALERVMQLQQQLDDRLQQQAAKGVNTRSIEDLSFPAKLYLEEKSQPLKNAAYEVAKYLDEKRKYSHPTEGKTRLQQQLDTQLQSYRALPTAQNMEKLETYTGQGIQVMKQDYESAKAALQQENEHYVAARNYLSPEGRTLILSEAEKGEFEMPNRVSGNIVMARATHAQLQLDQYTQAKEKIMQLDHPTDAVPKAAGATVDQDYPHLSAQQRQQYTQLSQQALPLELSKSVESDLER</sequence>
<reference evidence="1" key="1">
    <citation type="journal article" date="2023" name="Comput. Struct. Biotechnol. J.">
        <title>Discovery of a novel marine Bacteroidetes with a rich repertoire of carbohydrate-active enzymes.</title>
        <authorList>
            <person name="Chen B."/>
            <person name="Liu G."/>
            <person name="Chen Q."/>
            <person name="Wang H."/>
            <person name="Liu L."/>
            <person name="Tang K."/>
        </authorList>
    </citation>
    <scope>NUCLEOTIDE SEQUENCE</scope>
    <source>
        <strain evidence="1">TK19036</strain>
    </source>
</reference>
<gene>
    <name evidence="1" type="ORF">K4G66_18805</name>
</gene>
<proteinExistence type="predicted"/>
<dbReference type="EMBL" id="CP120682">
    <property type="protein sequence ID" value="WKN34430.1"/>
    <property type="molecule type" value="Genomic_DNA"/>
</dbReference>